<proteinExistence type="predicted"/>
<evidence type="ECO:0000313" key="3">
    <source>
        <dbReference type="Proteomes" id="UP000324022"/>
    </source>
</evidence>
<dbReference type="EMBL" id="OOIN01000014">
    <property type="protein sequence ID" value="SPO26418.1"/>
    <property type="molecule type" value="Genomic_DNA"/>
</dbReference>
<keyword evidence="1" id="KW-0812">Transmembrane</keyword>
<gene>
    <name evidence="2" type="ORF">UTRI_04007</name>
</gene>
<accession>A0A5C3E7I0</accession>
<organism evidence="2 3">
    <name type="scientific">Ustilago trichophora</name>
    <dbReference type="NCBI Taxonomy" id="86804"/>
    <lineage>
        <taxon>Eukaryota</taxon>
        <taxon>Fungi</taxon>
        <taxon>Dikarya</taxon>
        <taxon>Basidiomycota</taxon>
        <taxon>Ustilaginomycotina</taxon>
        <taxon>Ustilaginomycetes</taxon>
        <taxon>Ustilaginales</taxon>
        <taxon>Ustilaginaceae</taxon>
        <taxon>Ustilago</taxon>
    </lineage>
</organism>
<dbReference type="Proteomes" id="UP000324022">
    <property type="component" value="Unassembled WGS sequence"/>
</dbReference>
<keyword evidence="1" id="KW-0472">Membrane</keyword>
<dbReference type="AlphaFoldDB" id="A0A5C3E7I0"/>
<sequence length="106" mass="11495">MPSPAITSRRLLANVITVIVMLVALRAHIVAAPVRTVAPEAKKRVVFGQRKTRCVEGSANKDPIHLPLLLPCHQLTQLSANNITGGPHSQNPIHSLVRVVVEPLLH</sequence>
<keyword evidence="1" id="KW-1133">Transmembrane helix</keyword>
<keyword evidence="3" id="KW-1185">Reference proteome</keyword>
<evidence type="ECO:0000313" key="2">
    <source>
        <dbReference type="EMBL" id="SPO26418.1"/>
    </source>
</evidence>
<name>A0A5C3E7I0_9BASI</name>
<reference evidence="2 3" key="1">
    <citation type="submission" date="2018-03" db="EMBL/GenBank/DDBJ databases">
        <authorList>
            <person name="Guldener U."/>
        </authorList>
    </citation>
    <scope>NUCLEOTIDE SEQUENCE [LARGE SCALE GENOMIC DNA]</scope>
    <source>
        <strain evidence="2 3">NBRC100155</strain>
    </source>
</reference>
<feature type="transmembrane region" description="Helical" evidence="1">
    <location>
        <begin position="12"/>
        <end position="34"/>
    </location>
</feature>
<protein>
    <submittedName>
        <fullName evidence="2">Uncharacterized protein</fullName>
    </submittedName>
</protein>
<evidence type="ECO:0000256" key="1">
    <source>
        <dbReference type="SAM" id="Phobius"/>
    </source>
</evidence>